<dbReference type="InterPro" id="IPR036682">
    <property type="entry name" value="OS_D_A10/PebIII_sf"/>
</dbReference>
<gene>
    <name evidence="3" type="ORF">CINCED_3A020746</name>
</gene>
<dbReference type="AlphaFoldDB" id="A0A5E4M4M6"/>
<name>A0A5E4M4M6_9HEMI</name>
<dbReference type="PANTHER" id="PTHR11257">
    <property type="entry name" value="CHEMOSENSORY PROTEIN-RELATED"/>
    <property type="match status" value="1"/>
</dbReference>
<keyword evidence="4" id="KW-1185">Reference proteome</keyword>
<dbReference type="Proteomes" id="UP000325440">
    <property type="component" value="Unassembled WGS sequence"/>
</dbReference>
<feature type="region of interest" description="Disordered" evidence="1">
    <location>
        <begin position="22"/>
        <end position="47"/>
    </location>
</feature>
<evidence type="ECO:0000256" key="1">
    <source>
        <dbReference type="SAM" id="MobiDB-lite"/>
    </source>
</evidence>
<dbReference type="InterPro" id="IPR005055">
    <property type="entry name" value="A10/PebIII"/>
</dbReference>
<feature type="region of interest" description="Disordered" evidence="1">
    <location>
        <begin position="156"/>
        <end position="177"/>
    </location>
</feature>
<evidence type="ECO:0000313" key="4">
    <source>
        <dbReference type="Proteomes" id="UP000325440"/>
    </source>
</evidence>
<protein>
    <submittedName>
        <fullName evidence="3">Insect odorant-binding protein A10/Ejaculatory bulb-specific protein 3</fullName>
    </submittedName>
</protein>
<dbReference type="OrthoDB" id="6344725at2759"/>
<sequence length="177" mass="20259">MNILTVFFCYITVTCDTDLGPQSPAPAVNAPNSKKDATQPTTGTDNRISVRQTATYPTRYDYMDVDAVMSNERMIKMLFNCVMGRGRCTREGLELKRIIPDAIQTECAKCNEQQKKQAGRVLAYLLNKKPDLFQMLIKRFDPDDIHLRKYMADENENEEDRKLVPQKLTNDTIVNNT</sequence>
<feature type="chain" id="PRO_5023093508" evidence="2">
    <location>
        <begin position="16"/>
        <end position="177"/>
    </location>
</feature>
<feature type="signal peptide" evidence="2">
    <location>
        <begin position="1"/>
        <end position="15"/>
    </location>
</feature>
<feature type="compositionally biased region" description="Polar residues" evidence="1">
    <location>
        <begin position="38"/>
        <end position="47"/>
    </location>
</feature>
<accession>A0A5E4M4M6</accession>
<feature type="compositionally biased region" description="Polar residues" evidence="1">
    <location>
        <begin position="167"/>
        <end position="177"/>
    </location>
</feature>
<evidence type="ECO:0000313" key="3">
    <source>
        <dbReference type="EMBL" id="VVC26970.1"/>
    </source>
</evidence>
<dbReference type="EMBL" id="CABPRJ010000055">
    <property type="protein sequence ID" value="VVC26970.1"/>
    <property type="molecule type" value="Genomic_DNA"/>
</dbReference>
<proteinExistence type="predicted"/>
<dbReference type="Gene3D" id="1.10.2080.10">
    <property type="entry name" value="Insect odorant-binding protein A10/Ejaculatory bulb-specific protein 3"/>
    <property type="match status" value="1"/>
</dbReference>
<dbReference type="PANTHER" id="PTHR11257:SF12">
    <property type="entry name" value="EJACULATORY BULB-SPECIFIC PROTEIN 3-RELATED"/>
    <property type="match status" value="1"/>
</dbReference>
<dbReference type="Pfam" id="PF03392">
    <property type="entry name" value="OS-D"/>
    <property type="match status" value="1"/>
</dbReference>
<reference evidence="3 4" key="1">
    <citation type="submission" date="2019-08" db="EMBL/GenBank/DDBJ databases">
        <authorList>
            <person name="Alioto T."/>
            <person name="Alioto T."/>
            <person name="Gomez Garrido J."/>
        </authorList>
    </citation>
    <scope>NUCLEOTIDE SEQUENCE [LARGE SCALE GENOMIC DNA]</scope>
</reference>
<organism evidence="3 4">
    <name type="scientific">Cinara cedri</name>
    <dbReference type="NCBI Taxonomy" id="506608"/>
    <lineage>
        <taxon>Eukaryota</taxon>
        <taxon>Metazoa</taxon>
        <taxon>Ecdysozoa</taxon>
        <taxon>Arthropoda</taxon>
        <taxon>Hexapoda</taxon>
        <taxon>Insecta</taxon>
        <taxon>Pterygota</taxon>
        <taxon>Neoptera</taxon>
        <taxon>Paraneoptera</taxon>
        <taxon>Hemiptera</taxon>
        <taxon>Sternorrhyncha</taxon>
        <taxon>Aphidomorpha</taxon>
        <taxon>Aphidoidea</taxon>
        <taxon>Aphididae</taxon>
        <taxon>Lachninae</taxon>
        <taxon>Cinara</taxon>
    </lineage>
</organism>
<evidence type="ECO:0000256" key="2">
    <source>
        <dbReference type="SAM" id="SignalP"/>
    </source>
</evidence>
<dbReference type="SUPFAM" id="SSF100910">
    <property type="entry name" value="Chemosensory protein Csp2"/>
    <property type="match status" value="1"/>
</dbReference>
<keyword evidence="2" id="KW-0732">Signal</keyword>